<dbReference type="GO" id="GO:0005615">
    <property type="term" value="C:extracellular space"/>
    <property type="evidence" value="ECO:0007669"/>
    <property type="project" value="TreeGrafter"/>
</dbReference>
<dbReference type="Proteomes" id="UP000005225">
    <property type="component" value="Unassembled WGS sequence"/>
</dbReference>
<gene>
    <name evidence="4" type="primary">LCN12</name>
</gene>
<protein>
    <submittedName>
        <fullName evidence="4">Lipocalin 12</fullName>
    </submittedName>
</protein>
<reference evidence="4" key="2">
    <citation type="submission" date="2025-08" db="UniProtKB">
        <authorList>
            <consortium name="Ensembl"/>
        </authorList>
    </citation>
    <scope>IDENTIFICATION</scope>
</reference>
<comment type="similarity">
    <text evidence="1">Belongs to the calycin superfamily. Lipocalin family.</text>
</comment>
<dbReference type="InParanoid" id="H0XIY6"/>
<keyword evidence="5" id="KW-1185">Reference proteome</keyword>
<reference evidence="5" key="1">
    <citation type="submission" date="2011-03" db="EMBL/GenBank/DDBJ databases">
        <title>Version 3 of the genome sequence of Otolemur garnettii (Bushbaby).</title>
        <authorList>
            <consortium name="The Broad Institute Genome Sequencing Platform"/>
            <person name="Di Palma F."/>
            <person name="Johnson J."/>
            <person name="Lander E.S."/>
            <person name="Lindblad-Toh K."/>
            <person name="Jaffe D.B."/>
            <person name="Gnerre S."/>
            <person name="MacCallum I."/>
            <person name="Przybylski D."/>
            <person name="Ribeiro F.J."/>
            <person name="Burton J.N."/>
            <person name="Walker B.J."/>
            <person name="Sharpe T."/>
            <person name="Hall G."/>
        </authorList>
    </citation>
    <scope>NUCLEOTIDE SEQUENCE [LARGE SCALE GENOMIC DNA]</scope>
</reference>
<organism evidence="4 5">
    <name type="scientific">Otolemur garnettii</name>
    <name type="common">Small-eared galago</name>
    <name type="synonym">Garnett's greater bushbaby</name>
    <dbReference type="NCBI Taxonomy" id="30611"/>
    <lineage>
        <taxon>Eukaryota</taxon>
        <taxon>Metazoa</taxon>
        <taxon>Chordata</taxon>
        <taxon>Craniata</taxon>
        <taxon>Vertebrata</taxon>
        <taxon>Euteleostomi</taxon>
        <taxon>Mammalia</taxon>
        <taxon>Eutheria</taxon>
        <taxon>Euarchontoglires</taxon>
        <taxon>Primates</taxon>
        <taxon>Strepsirrhini</taxon>
        <taxon>Lorisiformes</taxon>
        <taxon>Galagidae</taxon>
        <taxon>Otolemur</taxon>
    </lineage>
</organism>
<accession>H0XIY6</accession>
<feature type="signal peptide" evidence="2">
    <location>
        <begin position="1"/>
        <end position="19"/>
    </location>
</feature>
<dbReference type="InterPro" id="IPR012674">
    <property type="entry name" value="Calycin"/>
</dbReference>
<dbReference type="PRINTS" id="PR01254">
    <property type="entry name" value="PGNDSYNTHASE"/>
</dbReference>
<feature type="chain" id="PRO_5003545741" evidence="2">
    <location>
        <begin position="20"/>
        <end position="194"/>
    </location>
</feature>
<dbReference type="InterPro" id="IPR000566">
    <property type="entry name" value="Lipocln_cytosolic_FA-bd_dom"/>
</dbReference>
<dbReference type="OMA" id="RCDTWSY"/>
<dbReference type="SUPFAM" id="SSF50814">
    <property type="entry name" value="Lipocalins"/>
    <property type="match status" value="1"/>
</dbReference>
<dbReference type="GeneTree" id="ENSGT01050000244868"/>
<dbReference type="EMBL" id="AAQR03116361">
    <property type="status" value="NOT_ANNOTATED_CDS"/>
    <property type="molecule type" value="Genomic_DNA"/>
</dbReference>
<keyword evidence="2" id="KW-0732">Signal</keyword>
<dbReference type="STRING" id="30611.ENSOGAP00000016076"/>
<evidence type="ECO:0000256" key="2">
    <source>
        <dbReference type="SAM" id="SignalP"/>
    </source>
</evidence>
<dbReference type="FunCoup" id="H0XIY6">
    <property type="interactions" value="108"/>
</dbReference>
<evidence type="ECO:0000259" key="3">
    <source>
        <dbReference type="Pfam" id="PF00061"/>
    </source>
</evidence>
<dbReference type="HOGENOM" id="CLU_094061_2_1_1"/>
<evidence type="ECO:0000313" key="4">
    <source>
        <dbReference type="Ensembl" id="ENSOGAP00000016076.1"/>
    </source>
</evidence>
<reference evidence="4" key="3">
    <citation type="submission" date="2025-09" db="UniProtKB">
        <authorList>
            <consortium name="Ensembl"/>
        </authorList>
    </citation>
    <scope>IDENTIFICATION</scope>
</reference>
<evidence type="ECO:0000256" key="1">
    <source>
        <dbReference type="ARBA" id="ARBA00006889"/>
    </source>
</evidence>
<dbReference type="PANTHER" id="PTHR11430:SF12">
    <property type="entry name" value="EPIDIDYMAL-SPECIFIC LIPOCALIN-12"/>
    <property type="match status" value="1"/>
</dbReference>
<dbReference type="Pfam" id="PF00061">
    <property type="entry name" value="Lipocalin"/>
    <property type="match status" value="1"/>
</dbReference>
<dbReference type="Gene3D" id="2.40.128.20">
    <property type="match status" value="1"/>
</dbReference>
<dbReference type="AlphaFoldDB" id="H0XIY6"/>
<dbReference type="eggNOG" id="ENOG502S9R9">
    <property type="taxonomic scope" value="Eukaryota"/>
</dbReference>
<feature type="domain" description="Lipocalin/cytosolic fatty-acid binding" evidence="3">
    <location>
        <begin position="42"/>
        <end position="182"/>
    </location>
</feature>
<proteinExistence type="inferred from homology"/>
<dbReference type="InterPro" id="IPR002345">
    <property type="entry name" value="Lipocalin"/>
</dbReference>
<dbReference type="PANTHER" id="PTHR11430">
    <property type="entry name" value="LIPOCALIN"/>
    <property type="match status" value="1"/>
</dbReference>
<name>H0XIY6_OTOGA</name>
<dbReference type="GO" id="GO:0036094">
    <property type="term" value="F:small molecule binding"/>
    <property type="evidence" value="ECO:0007669"/>
    <property type="project" value="InterPro"/>
</dbReference>
<dbReference type="Ensembl" id="ENSOGAT00000030082.1">
    <property type="protein sequence ID" value="ENSOGAP00000016076.1"/>
    <property type="gene ID" value="ENSOGAG00000030577.1"/>
</dbReference>
<evidence type="ECO:0000313" key="5">
    <source>
        <dbReference type="Proteomes" id="UP000005225"/>
    </source>
</evidence>
<sequence length="194" mass="21606">MQLWCTACLLLTLLDILWGQTLSTQPVPSPSQMQSFQAEQFQGEWLVLGLASNTFQKEHRALLRPFTTTFELTPDGHFKVSNAMTRGRHCNAWSYVLVPAAQAGHFTVDHNAGPGASREEIQVVDSDYTRFALLLSHRQTSSLTVVRISLLGRNWTLPTGMMDKFLCLGRTQGLSERNVAFPDLAGNRAQDGIE</sequence>